<name>A0A7L5E3L8_9SPHI</name>
<keyword evidence="1" id="KW-1133">Transmembrane helix</keyword>
<organism evidence="2 3">
    <name type="scientific">Mucilaginibacter robiniae</name>
    <dbReference type="NCBI Taxonomy" id="2728022"/>
    <lineage>
        <taxon>Bacteria</taxon>
        <taxon>Pseudomonadati</taxon>
        <taxon>Bacteroidota</taxon>
        <taxon>Sphingobacteriia</taxon>
        <taxon>Sphingobacteriales</taxon>
        <taxon>Sphingobacteriaceae</taxon>
        <taxon>Mucilaginibacter</taxon>
    </lineage>
</organism>
<keyword evidence="1" id="KW-0472">Membrane</keyword>
<dbReference type="KEGG" id="mrob:HH214_14585"/>
<sequence>MDNLDDLKAIWHTAKTDNLPSSKEMVQLIRKFRNEKLRNKWLMILLTTLIALLIGGVLCISHFKLFTTYLGGAMIMAGCGMLAVDNVKSLKRFYQLDDYSNVDFLAFIEQTRLNQIRYYKKTMAIFASLCTVGWALYMYEPIYKLPVWFYSIYSIILTYLAIMWFVVSPRTFKKDQEKLEATRQRIEKLLNQLK</sequence>
<accession>A0A7L5E3L8</accession>
<gene>
    <name evidence="2" type="ORF">HH214_14585</name>
</gene>
<dbReference type="AlphaFoldDB" id="A0A7L5E3L8"/>
<feature type="transmembrane region" description="Helical" evidence="1">
    <location>
        <begin position="41"/>
        <end position="63"/>
    </location>
</feature>
<proteinExistence type="predicted"/>
<evidence type="ECO:0000313" key="3">
    <source>
        <dbReference type="Proteomes" id="UP000503278"/>
    </source>
</evidence>
<dbReference type="RefSeq" id="WP_169608819.1">
    <property type="nucleotide sequence ID" value="NZ_CP051682.1"/>
</dbReference>
<feature type="transmembrane region" description="Helical" evidence="1">
    <location>
        <begin position="69"/>
        <end position="87"/>
    </location>
</feature>
<keyword evidence="3" id="KW-1185">Reference proteome</keyword>
<reference evidence="2 3" key="1">
    <citation type="submission" date="2020-04" db="EMBL/GenBank/DDBJ databases">
        <title>Genome sequencing of novel species.</title>
        <authorList>
            <person name="Heo J."/>
            <person name="Kim S.-J."/>
            <person name="Kim J.-S."/>
            <person name="Hong S.-B."/>
            <person name="Kwon S.-W."/>
        </authorList>
    </citation>
    <scope>NUCLEOTIDE SEQUENCE [LARGE SCALE GENOMIC DNA]</scope>
    <source>
        <strain evidence="2 3">F39-2</strain>
    </source>
</reference>
<protein>
    <submittedName>
        <fullName evidence="2">Uncharacterized protein</fullName>
    </submittedName>
</protein>
<dbReference type="EMBL" id="CP051682">
    <property type="protein sequence ID" value="QJD97007.1"/>
    <property type="molecule type" value="Genomic_DNA"/>
</dbReference>
<evidence type="ECO:0000256" key="1">
    <source>
        <dbReference type="SAM" id="Phobius"/>
    </source>
</evidence>
<feature type="transmembrane region" description="Helical" evidence="1">
    <location>
        <begin position="145"/>
        <end position="167"/>
    </location>
</feature>
<dbReference type="Proteomes" id="UP000503278">
    <property type="component" value="Chromosome"/>
</dbReference>
<feature type="transmembrane region" description="Helical" evidence="1">
    <location>
        <begin position="122"/>
        <end position="139"/>
    </location>
</feature>
<keyword evidence="1" id="KW-0812">Transmembrane</keyword>
<evidence type="ECO:0000313" key="2">
    <source>
        <dbReference type="EMBL" id="QJD97007.1"/>
    </source>
</evidence>